<feature type="domain" description="RNA-binding S4" evidence="5">
    <location>
        <begin position="1"/>
        <end position="35"/>
    </location>
</feature>
<evidence type="ECO:0000313" key="7">
    <source>
        <dbReference type="Proteomes" id="UP000008022"/>
    </source>
</evidence>
<dbReference type="SUPFAM" id="SSF55174">
    <property type="entry name" value="Alpha-L RNA-binding motif"/>
    <property type="match status" value="2"/>
</dbReference>
<evidence type="ECO:0000256" key="1">
    <source>
        <dbReference type="ARBA" id="ARBA00007465"/>
    </source>
</evidence>
<evidence type="ECO:0000256" key="4">
    <source>
        <dbReference type="SAM" id="MobiDB-lite"/>
    </source>
</evidence>
<dbReference type="EnsemblPlants" id="ORUFI11G20470.1">
    <property type="protein sequence ID" value="ORUFI11G20470.1"/>
    <property type="gene ID" value="ORUFI11G20470"/>
</dbReference>
<sequence length="251" mass="28169">MAKSIHHARVLIRQRHIRVGRQIVNIPSFMVRVESEKHIDFSLTSPFGGGPPGRVKRKNQKKASGGGGDARIKDISGDAGMAKSIHHARVLIRQRHIRVGRQIVNIPSFMVRVESEKHIDFSLTSPFGGGPPGRVKRKNQKKASGGGGDVYNNDYASREEKEKIQKLGNNYSQRRRAKTPLCLPFANLPSHPLTSQVRDGTSHRTHVHFGISFLFPTLAQNKNEVRNGFVFYGNRVIRAKSCKEKWKQNLA</sequence>
<dbReference type="Gene3D" id="3.10.290.10">
    <property type="entry name" value="RNA-binding S4 domain"/>
    <property type="match status" value="2"/>
</dbReference>
<dbReference type="GO" id="GO:0019843">
    <property type="term" value="F:rRNA binding"/>
    <property type="evidence" value="ECO:0007669"/>
    <property type="project" value="InterPro"/>
</dbReference>
<reference evidence="7" key="1">
    <citation type="submission" date="2013-06" db="EMBL/GenBank/DDBJ databases">
        <authorList>
            <person name="Zhao Q."/>
        </authorList>
    </citation>
    <scope>NUCLEOTIDE SEQUENCE</scope>
    <source>
        <strain evidence="7">cv. W1943</strain>
    </source>
</reference>
<protein>
    <recommendedName>
        <fullName evidence="5">RNA-binding S4 domain-containing protein</fullName>
    </recommendedName>
</protein>
<dbReference type="HOGENOM" id="CLU_096975_0_0_1"/>
<organism evidence="6 7">
    <name type="scientific">Oryza rufipogon</name>
    <name type="common">Brownbeard rice</name>
    <name type="synonym">Asian wild rice</name>
    <dbReference type="NCBI Taxonomy" id="4529"/>
    <lineage>
        <taxon>Eukaryota</taxon>
        <taxon>Viridiplantae</taxon>
        <taxon>Streptophyta</taxon>
        <taxon>Embryophyta</taxon>
        <taxon>Tracheophyta</taxon>
        <taxon>Spermatophyta</taxon>
        <taxon>Magnoliopsida</taxon>
        <taxon>Liliopsida</taxon>
        <taxon>Poales</taxon>
        <taxon>Poaceae</taxon>
        <taxon>BOP clade</taxon>
        <taxon>Oryzoideae</taxon>
        <taxon>Oryzeae</taxon>
        <taxon>Oryzinae</taxon>
        <taxon>Oryza</taxon>
    </lineage>
</organism>
<dbReference type="InterPro" id="IPR002942">
    <property type="entry name" value="S4_RNA-bd"/>
</dbReference>
<dbReference type="CDD" id="cd00165">
    <property type="entry name" value="S4"/>
    <property type="match status" value="2"/>
</dbReference>
<name>A0A0E0RAM5_ORYRU</name>
<dbReference type="eggNOG" id="KOG3301">
    <property type="taxonomic scope" value="Eukaryota"/>
</dbReference>
<proteinExistence type="inferred from homology"/>
<evidence type="ECO:0000256" key="2">
    <source>
        <dbReference type="ARBA" id="ARBA00023274"/>
    </source>
</evidence>
<evidence type="ECO:0000256" key="3">
    <source>
        <dbReference type="PROSITE-ProRule" id="PRU00182"/>
    </source>
</evidence>
<dbReference type="STRING" id="4529.A0A0E0RAM5"/>
<dbReference type="PANTHER" id="PTHR11831">
    <property type="entry name" value="30S 40S RIBOSOMAL PROTEIN"/>
    <property type="match status" value="1"/>
</dbReference>
<dbReference type="AlphaFoldDB" id="A0A0E0RAM5"/>
<dbReference type="PANTHER" id="PTHR11831:SF43">
    <property type="entry name" value="30S RIBOSOMAL PROTEIN S4, CHLOROPLASTIC"/>
    <property type="match status" value="1"/>
</dbReference>
<feature type="domain" description="RNA-binding S4" evidence="5">
    <location>
        <begin position="79"/>
        <end position="115"/>
    </location>
</feature>
<dbReference type="GO" id="GO:0042274">
    <property type="term" value="P:ribosomal small subunit biogenesis"/>
    <property type="evidence" value="ECO:0007669"/>
    <property type="project" value="TreeGrafter"/>
</dbReference>
<keyword evidence="3" id="KW-0694">RNA-binding</keyword>
<evidence type="ECO:0000313" key="6">
    <source>
        <dbReference type="EnsemblPlants" id="ORUFI11G20470.1"/>
    </source>
</evidence>
<dbReference type="GO" id="GO:0022627">
    <property type="term" value="C:cytosolic small ribosomal subunit"/>
    <property type="evidence" value="ECO:0007669"/>
    <property type="project" value="TreeGrafter"/>
</dbReference>
<dbReference type="FunFam" id="3.10.290.10:FF:000004">
    <property type="entry name" value="40s ribosomal protein s9"/>
    <property type="match status" value="1"/>
</dbReference>
<dbReference type="Pfam" id="PF01479">
    <property type="entry name" value="S4"/>
    <property type="match status" value="2"/>
</dbReference>
<dbReference type="GO" id="GO:0003735">
    <property type="term" value="F:structural constituent of ribosome"/>
    <property type="evidence" value="ECO:0007669"/>
    <property type="project" value="TreeGrafter"/>
</dbReference>
<feature type="region of interest" description="Disordered" evidence="4">
    <location>
        <begin position="124"/>
        <end position="153"/>
    </location>
</feature>
<keyword evidence="2" id="KW-0687">Ribonucleoprotein</keyword>
<evidence type="ECO:0000259" key="5">
    <source>
        <dbReference type="Pfam" id="PF01479"/>
    </source>
</evidence>
<keyword evidence="7" id="KW-1185">Reference proteome</keyword>
<reference evidence="6" key="2">
    <citation type="submission" date="2015-06" db="UniProtKB">
        <authorList>
            <consortium name="EnsemblPlants"/>
        </authorList>
    </citation>
    <scope>IDENTIFICATION</scope>
</reference>
<dbReference type="Gramene" id="ORUFI11G20470.1">
    <property type="protein sequence ID" value="ORUFI11G20470.1"/>
    <property type="gene ID" value="ORUFI11G20470"/>
</dbReference>
<dbReference type="InterPro" id="IPR036986">
    <property type="entry name" value="S4_RNA-bd_sf"/>
</dbReference>
<dbReference type="InterPro" id="IPR022801">
    <property type="entry name" value="Ribosomal_uS4"/>
</dbReference>
<accession>A0A0E0RAM5</accession>
<feature type="region of interest" description="Disordered" evidence="4">
    <location>
        <begin position="42"/>
        <end position="75"/>
    </location>
</feature>
<dbReference type="PROSITE" id="PS50889">
    <property type="entry name" value="S4"/>
    <property type="match status" value="2"/>
</dbReference>
<dbReference type="Proteomes" id="UP000008022">
    <property type="component" value="Unassembled WGS sequence"/>
</dbReference>
<comment type="similarity">
    <text evidence="1">Belongs to the universal ribosomal protein uS4 family.</text>
</comment>